<proteinExistence type="predicted"/>
<evidence type="ECO:0000313" key="2">
    <source>
        <dbReference type="Proteomes" id="UP000005239"/>
    </source>
</evidence>
<protein>
    <submittedName>
        <fullName evidence="1">Uncharacterized protein</fullName>
    </submittedName>
</protein>
<keyword evidence="2" id="KW-1185">Reference proteome</keyword>
<dbReference type="OrthoDB" id="5866690at2759"/>
<gene>
    <name evidence="1" type="primary">WBGene00098490</name>
</gene>
<reference evidence="2" key="1">
    <citation type="journal article" date="2008" name="Nat. Genet.">
        <title>The Pristionchus pacificus genome provides a unique perspective on nematode lifestyle and parasitism.</title>
        <authorList>
            <person name="Dieterich C."/>
            <person name="Clifton S.W."/>
            <person name="Schuster L.N."/>
            <person name="Chinwalla A."/>
            <person name="Delehaunty K."/>
            <person name="Dinkelacker I."/>
            <person name="Fulton L."/>
            <person name="Fulton R."/>
            <person name="Godfrey J."/>
            <person name="Minx P."/>
            <person name="Mitreva M."/>
            <person name="Roeseler W."/>
            <person name="Tian H."/>
            <person name="Witte H."/>
            <person name="Yang S.P."/>
            <person name="Wilson R.K."/>
            <person name="Sommer R.J."/>
        </authorList>
    </citation>
    <scope>NUCLEOTIDE SEQUENCE [LARGE SCALE GENOMIC DNA]</scope>
    <source>
        <strain evidence="2">PS312</strain>
    </source>
</reference>
<evidence type="ECO:0000313" key="1">
    <source>
        <dbReference type="EnsemblMetazoa" id="PPA08936.1"/>
    </source>
</evidence>
<dbReference type="PANTHER" id="PTHR45908">
    <property type="entry name" value="PROTEIN CBG11750-RELATED"/>
    <property type="match status" value="1"/>
</dbReference>
<dbReference type="Proteomes" id="UP000005239">
    <property type="component" value="Unassembled WGS sequence"/>
</dbReference>
<sequence>MQLPEVRFRVIHNHDIIPHCPFQSDIVWYENGMGPDAPYTVCVGQEDPNCSATNKFDLNFDHTHYYGMPMEDTYGRHMRPFANTIPEHIPWSNTSVQNFPDFCWPYDFYDNSSFSHSTPDAK</sequence>
<dbReference type="PANTHER" id="PTHR45908:SF11">
    <property type="entry name" value="FUNGAL LIPASE-LIKE DOMAIN-CONTAINING PROTEIN"/>
    <property type="match status" value="1"/>
</dbReference>
<reference evidence="1" key="2">
    <citation type="submission" date="2022-06" db="UniProtKB">
        <authorList>
            <consortium name="EnsemblMetazoa"/>
        </authorList>
    </citation>
    <scope>IDENTIFICATION</scope>
    <source>
        <strain evidence="1">PS312</strain>
    </source>
</reference>
<organism evidence="1 2">
    <name type="scientific">Pristionchus pacificus</name>
    <name type="common">Parasitic nematode worm</name>
    <dbReference type="NCBI Taxonomy" id="54126"/>
    <lineage>
        <taxon>Eukaryota</taxon>
        <taxon>Metazoa</taxon>
        <taxon>Ecdysozoa</taxon>
        <taxon>Nematoda</taxon>
        <taxon>Chromadorea</taxon>
        <taxon>Rhabditida</taxon>
        <taxon>Rhabditina</taxon>
        <taxon>Diplogasteromorpha</taxon>
        <taxon>Diplogasteroidea</taxon>
        <taxon>Neodiplogasteridae</taxon>
        <taxon>Pristionchus</taxon>
    </lineage>
</organism>
<dbReference type="InterPro" id="IPR029058">
    <property type="entry name" value="AB_hydrolase_fold"/>
</dbReference>
<dbReference type="EnsemblMetazoa" id="PPA08936.1">
    <property type="protein sequence ID" value="PPA08936.1"/>
    <property type="gene ID" value="WBGene00098490"/>
</dbReference>
<accession>A0A8R1YD20</accession>
<dbReference type="AlphaFoldDB" id="A0A2A6D1L0"/>
<accession>A0A2A6D1L0</accession>
<dbReference type="SUPFAM" id="SSF53474">
    <property type="entry name" value="alpha/beta-Hydrolases"/>
    <property type="match status" value="1"/>
</dbReference>
<dbReference type="Gene3D" id="3.40.50.1820">
    <property type="entry name" value="alpha/beta hydrolase"/>
    <property type="match status" value="1"/>
</dbReference>
<name>A0A2A6D1L0_PRIPA</name>